<proteinExistence type="predicted"/>
<gene>
    <name evidence="2" type="ORF">NCTC503_00656</name>
</gene>
<protein>
    <submittedName>
        <fullName evidence="2">Membrane protein</fullName>
    </submittedName>
</protein>
<keyword evidence="1" id="KW-1133">Transmembrane helix</keyword>
<feature type="transmembrane region" description="Helical" evidence="1">
    <location>
        <begin position="67"/>
        <end position="88"/>
    </location>
</feature>
<accession>A0A4U9R3Q1</accession>
<dbReference type="AlphaFoldDB" id="A0A4U9R3Q1"/>
<organism evidence="2 3">
    <name type="scientific">Hathewaya histolytica</name>
    <name type="common">Clostridium histolyticum</name>
    <dbReference type="NCBI Taxonomy" id="1498"/>
    <lineage>
        <taxon>Bacteria</taxon>
        <taxon>Bacillati</taxon>
        <taxon>Bacillota</taxon>
        <taxon>Clostridia</taxon>
        <taxon>Eubacteriales</taxon>
        <taxon>Clostridiaceae</taxon>
        <taxon>Hathewaya</taxon>
    </lineage>
</organism>
<feature type="transmembrane region" description="Helical" evidence="1">
    <location>
        <begin position="100"/>
        <end position="120"/>
    </location>
</feature>
<dbReference type="Proteomes" id="UP000308489">
    <property type="component" value="Chromosome 1"/>
</dbReference>
<evidence type="ECO:0000313" key="3">
    <source>
        <dbReference type="Proteomes" id="UP000308489"/>
    </source>
</evidence>
<feature type="transmembrane region" description="Helical" evidence="1">
    <location>
        <begin position="34"/>
        <end position="55"/>
    </location>
</feature>
<dbReference type="RefSeq" id="WP_171011964.1">
    <property type="nucleotide sequence ID" value="NZ_LR590481.1"/>
</dbReference>
<feature type="transmembrane region" description="Helical" evidence="1">
    <location>
        <begin position="190"/>
        <end position="210"/>
    </location>
</feature>
<name>A0A4U9R3Q1_HATHI</name>
<reference evidence="2 3" key="1">
    <citation type="submission" date="2019-05" db="EMBL/GenBank/DDBJ databases">
        <authorList>
            <consortium name="Pathogen Informatics"/>
        </authorList>
    </citation>
    <scope>NUCLEOTIDE SEQUENCE [LARGE SCALE GENOMIC DNA]</scope>
    <source>
        <strain evidence="2 3">NCTC503</strain>
    </source>
</reference>
<dbReference type="EMBL" id="LR590481">
    <property type="protein sequence ID" value="VTQ85021.1"/>
    <property type="molecule type" value="Genomic_DNA"/>
</dbReference>
<feature type="transmembrane region" description="Helical" evidence="1">
    <location>
        <begin position="140"/>
        <end position="158"/>
    </location>
</feature>
<sequence>MNLYLYFAEVLFIILLSLFALNQNIKYSSLKIKMWYSISLIFIVISFFMRLYMFLSPSLVNLYLFKHIYYLNYLGIIMGSFIAIFIFLRSNKLKFDYIKFMFFCTFIVYAILVYSNAIQVKLMGGYGYFMSFSTSYYQQIFKFLFTIILIILGIYIIRNKFKDRIGGSLILLCGVLGFILYALIDNYEYIITGEALLQLIFIITINYSIIKLKK</sequence>
<evidence type="ECO:0000256" key="1">
    <source>
        <dbReference type="SAM" id="Phobius"/>
    </source>
</evidence>
<keyword evidence="1" id="KW-0812">Transmembrane</keyword>
<feature type="transmembrane region" description="Helical" evidence="1">
    <location>
        <begin position="165"/>
        <end position="184"/>
    </location>
</feature>
<keyword evidence="1" id="KW-0472">Membrane</keyword>
<evidence type="ECO:0000313" key="2">
    <source>
        <dbReference type="EMBL" id="VTQ85021.1"/>
    </source>
</evidence>
<feature type="transmembrane region" description="Helical" evidence="1">
    <location>
        <begin position="6"/>
        <end position="22"/>
    </location>
</feature>
<dbReference type="KEGG" id="hhw:NCTC503_00656"/>
<keyword evidence="3" id="KW-1185">Reference proteome</keyword>